<keyword evidence="2" id="KW-1185">Reference proteome</keyword>
<evidence type="ECO:0000313" key="1">
    <source>
        <dbReference type="EMBL" id="KAK1325653.1"/>
    </source>
</evidence>
<organism evidence="1 2">
    <name type="scientific">Acorus calamus</name>
    <name type="common">Sweet flag</name>
    <dbReference type="NCBI Taxonomy" id="4465"/>
    <lineage>
        <taxon>Eukaryota</taxon>
        <taxon>Viridiplantae</taxon>
        <taxon>Streptophyta</taxon>
        <taxon>Embryophyta</taxon>
        <taxon>Tracheophyta</taxon>
        <taxon>Spermatophyta</taxon>
        <taxon>Magnoliopsida</taxon>
        <taxon>Liliopsida</taxon>
        <taxon>Acoraceae</taxon>
        <taxon>Acorus</taxon>
    </lineage>
</organism>
<proteinExistence type="predicted"/>
<reference evidence="1" key="2">
    <citation type="submission" date="2023-06" db="EMBL/GenBank/DDBJ databases">
        <authorList>
            <person name="Ma L."/>
            <person name="Liu K.-W."/>
            <person name="Li Z."/>
            <person name="Hsiao Y.-Y."/>
            <person name="Qi Y."/>
            <person name="Fu T."/>
            <person name="Tang G."/>
            <person name="Zhang D."/>
            <person name="Sun W.-H."/>
            <person name="Liu D.-K."/>
            <person name="Li Y."/>
            <person name="Chen G.-Z."/>
            <person name="Liu X.-D."/>
            <person name="Liao X.-Y."/>
            <person name="Jiang Y.-T."/>
            <person name="Yu X."/>
            <person name="Hao Y."/>
            <person name="Huang J."/>
            <person name="Zhao X.-W."/>
            <person name="Ke S."/>
            <person name="Chen Y.-Y."/>
            <person name="Wu W.-L."/>
            <person name="Hsu J.-L."/>
            <person name="Lin Y.-F."/>
            <person name="Huang M.-D."/>
            <person name="Li C.-Y."/>
            <person name="Huang L."/>
            <person name="Wang Z.-W."/>
            <person name="Zhao X."/>
            <person name="Zhong W.-Y."/>
            <person name="Peng D.-H."/>
            <person name="Ahmad S."/>
            <person name="Lan S."/>
            <person name="Zhang J.-S."/>
            <person name="Tsai W.-C."/>
            <person name="Van De Peer Y."/>
            <person name="Liu Z.-J."/>
        </authorList>
    </citation>
    <scope>NUCLEOTIDE SEQUENCE</scope>
    <source>
        <strain evidence="1">CP</strain>
        <tissue evidence="1">Leaves</tissue>
    </source>
</reference>
<sequence length="66" mass="7344">MDGLGENDQCLIGPVHRLREGNSVESDKYALDISNNRQALRDISHTVGNTPQPCAVTKRPLTEWIL</sequence>
<dbReference type="Proteomes" id="UP001180020">
    <property type="component" value="Unassembled WGS sequence"/>
</dbReference>
<protein>
    <submittedName>
        <fullName evidence="1">Uncharacterized protein</fullName>
    </submittedName>
</protein>
<evidence type="ECO:0000313" key="2">
    <source>
        <dbReference type="Proteomes" id="UP001180020"/>
    </source>
</evidence>
<gene>
    <name evidence="1" type="ORF">QJS10_CPA01g00268</name>
</gene>
<name>A0AAV9FL52_ACOCL</name>
<dbReference type="AlphaFoldDB" id="A0AAV9FL52"/>
<comment type="caution">
    <text evidence="1">The sequence shown here is derived from an EMBL/GenBank/DDBJ whole genome shotgun (WGS) entry which is preliminary data.</text>
</comment>
<dbReference type="EMBL" id="JAUJYO010000001">
    <property type="protein sequence ID" value="KAK1325653.1"/>
    <property type="molecule type" value="Genomic_DNA"/>
</dbReference>
<reference evidence="1" key="1">
    <citation type="journal article" date="2023" name="Nat. Commun.">
        <title>Diploid and tetraploid genomes of Acorus and the evolution of monocots.</title>
        <authorList>
            <person name="Ma L."/>
            <person name="Liu K.W."/>
            <person name="Li Z."/>
            <person name="Hsiao Y.Y."/>
            <person name="Qi Y."/>
            <person name="Fu T."/>
            <person name="Tang G.D."/>
            <person name="Zhang D."/>
            <person name="Sun W.H."/>
            <person name="Liu D.K."/>
            <person name="Li Y."/>
            <person name="Chen G.Z."/>
            <person name="Liu X.D."/>
            <person name="Liao X.Y."/>
            <person name="Jiang Y.T."/>
            <person name="Yu X."/>
            <person name="Hao Y."/>
            <person name="Huang J."/>
            <person name="Zhao X.W."/>
            <person name="Ke S."/>
            <person name="Chen Y.Y."/>
            <person name="Wu W.L."/>
            <person name="Hsu J.L."/>
            <person name="Lin Y.F."/>
            <person name="Huang M.D."/>
            <person name="Li C.Y."/>
            <person name="Huang L."/>
            <person name="Wang Z.W."/>
            <person name="Zhao X."/>
            <person name="Zhong W.Y."/>
            <person name="Peng D.H."/>
            <person name="Ahmad S."/>
            <person name="Lan S."/>
            <person name="Zhang J.S."/>
            <person name="Tsai W.C."/>
            <person name="Van de Peer Y."/>
            <person name="Liu Z.J."/>
        </authorList>
    </citation>
    <scope>NUCLEOTIDE SEQUENCE</scope>
    <source>
        <strain evidence="1">CP</strain>
    </source>
</reference>
<accession>A0AAV9FL52</accession>